<name>A0ABS0YHU1_9BACT</name>
<feature type="signal peptide" evidence="1">
    <location>
        <begin position="1"/>
        <end position="24"/>
    </location>
</feature>
<dbReference type="PROSITE" id="PS00626">
    <property type="entry name" value="RCC1_2"/>
    <property type="match status" value="1"/>
</dbReference>
<feature type="chain" id="PRO_5046426415" evidence="1">
    <location>
        <begin position="25"/>
        <end position="455"/>
    </location>
</feature>
<proteinExistence type="predicted"/>
<dbReference type="PROSITE" id="PS50012">
    <property type="entry name" value="RCC1_3"/>
    <property type="match status" value="3"/>
</dbReference>
<keyword evidence="1" id="KW-0732">Signal</keyword>
<dbReference type="InterPro" id="IPR009091">
    <property type="entry name" value="RCC1/BLIP-II"/>
</dbReference>
<evidence type="ECO:0000313" key="2">
    <source>
        <dbReference type="EMBL" id="MBJ6751903.1"/>
    </source>
</evidence>
<organism evidence="2 3">
    <name type="scientific">Geomonas anaerohicana</name>
    <dbReference type="NCBI Taxonomy" id="2798583"/>
    <lineage>
        <taxon>Bacteria</taxon>
        <taxon>Pseudomonadati</taxon>
        <taxon>Thermodesulfobacteriota</taxon>
        <taxon>Desulfuromonadia</taxon>
        <taxon>Geobacterales</taxon>
        <taxon>Geobacteraceae</taxon>
        <taxon>Geomonas</taxon>
    </lineage>
</organism>
<protein>
    <submittedName>
        <fullName evidence="2">Chromosome condensation regulator RCC1</fullName>
    </submittedName>
</protein>
<dbReference type="RefSeq" id="WP_199390375.1">
    <property type="nucleotide sequence ID" value="NZ_JAEMHL010000010.1"/>
</dbReference>
<dbReference type="Pfam" id="PF13540">
    <property type="entry name" value="RCC1_2"/>
    <property type="match status" value="1"/>
</dbReference>
<dbReference type="Gene3D" id="2.130.10.30">
    <property type="entry name" value="Regulator of chromosome condensation 1/beta-lactamase-inhibitor protein II"/>
    <property type="match status" value="2"/>
</dbReference>
<dbReference type="PANTHER" id="PTHR45982">
    <property type="entry name" value="REGULATOR OF CHROMOSOME CONDENSATION"/>
    <property type="match status" value="1"/>
</dbReference>
<dbReference type="Pfam" id="PF00415">
    <property type="entry name" value="RCC1"/>
    <property type="match status" value="1"/>
</dbReference>
<sequence length="455" mass="47856">MQNCRRFRLLICAGLLTAALSGCGGSSSKDHIPSTVSIFYEHSVLFRNHTTFTMGYNGFGQLGDGTLKTREIAVPVPGMVNMTKAVGGVAHTMVTDGTKVWAWGYNLYGQLGNSTALTTYPDAFKSSPVPVTFPNTVTTVTDIAAGAYHSLAVGNDALYAWGDNANRQLGDSTIIKKTVPVEIKRGHADEDLTALKTVQVAAGGYHSLALMGDGSVYAWGDNRKGQAGHVVLDTYSSAISSPRKVLGLPGNGGAITKIAASSRTSYALEEKVDGNGVLTQTLWGWGYNGYKDATDPTNPKKTTGGELAQDPAVLQQTAVPVAVLSIAATDDNVIKKIATGINHLLLLMGPRGSDAGNFVQAVGYNDKAQLGNSQRPSLTSKDTSLSSFEFVYALNTAGTGTLTGVTDIAAFGTSSFALVNGTWYAWGDNGNGQVGNKVATDTITYFQLPVTVKFQ</sequence>
<gene>
    <name evidence="2" type="ORF">JFN91_16920</name>
</gene>
<dbReference type="Proteomes" id="UP000614714">
    <property type="component" value="Unassembled WGS sequence"/>
</dbReference>
<evidence type="ECO:0000256" key="1">
    <source>
        <dbReference type="SAM" id="SignalP"/>
    </source>
</evidence>
<dbReference type="PRINTS" id="PR00633">
    <property type="entry name" value="RCCNDNSATION"/>
</dbReference>
<dbReference type="PROSITE" id="PS51257">
    <property type="entry name" value="PROKAR_LIPOPROTEIN"/>
    <property type="match status" value="1"/>
</dbReference>
<dbReference type="InterPro" id="IPR051553">
    <property type="entry name" value="Ran_GTPase-activating"/>
</dbReference>
<dbReference type="EMBL" id="JAEMHL010000010">
    <property type="protein sequence ID" value="MBJ6751903.1"/>
    <property type="molecule type" value="Genomic_DNA"/>
</dbReference>
<evidence type="ECO:0000313" key="3">
    <source>
        <dbReference type="Proteomes" id="UP000614714"/>
    </source>
</evidence>
<accession>A0ABS0YHU1</accession>
<dbReference type="PANTHER" id="PTHR45982:SF1">
    <property type="entry name" value="REGULATOR OF CHROMOSOME CONDENSATION"/>
    <property type="match status" value="1"/>
</dbReference>
<dbReference type="SUPFAM" id="SSF50985">
    <property type="entry name" value="RCC1/BLIP-II"/>
    <property type="match status" value="2"/>
</dbReference>
<reference evidence="2 3" key="1">
    <citation type="submission" date="2020-12" db="EMBL/GenBank/DDBJ databases">
        <title>Geomonas sp. Red421, isolated from paddy soil.</title>
        <authorList>
            <person name="Xu Z."/>
            <person name="Zhang Z."/>
            <person name="Masuda Y."/>
            <person name="Itoh H."/>
            <person name="Senoo K."/>
        </authorList>
    </citation>
    <scope>NUCLEOTIDE SEQUENCE [LARGE SCALE GENOMIC DNA]</scope>
    <source>
        <strain evidence="2 3">Red421</strain>
    </source>
</reference>
<comment type="caution">
    <text evidence="2">The sequence shown here is derived from an EMBL/GenBank/DDBJ whole genome shotgun (WGS) entry which is preliminary data.</text>
</comment>
<keyword evidence="3" id="KW-1185">Reference proteome</keyword>
<dbReference type="InterPro" id="IPR000408">
    <property type="entry name" value="Reg_chr_condens"/>
</dbReference>